<dbReference type="Proteomes" id="UP000050929">
    <property type="component" value="Unassembled WGS sequence"/>
</dbReference>
<dbReference type="SUPFAM" id="SSF55729">
    <property type="entry name" value="Acyl-CoA N-acyltransferases (Nat)"/>
    <property type="match status" value="1"/>
</dbReference>
<dbReference type="OrthoDB" id="2243440at2"/>
<proteinExistence type="predicted"/>
<dbReference type="PROSITE" id="PS51186">
    <property type="entry name" value="GNAT"/>
    <property type="match status" value="1"/>
</dbReference>
<evidence type="ECO:0000313" key="3">
    <source>
        <dbReference type="Proteomes" id="UP000050929"/>
    </source>
</evidence>
<sequence>MVIKIQELKKQDLSKLASFSAVGMNFDRYTDSKIAEKLYAEYFVRDAWINSTVAIAAYDEDELCGAIMAKFDNEVILGQSIFDRFYVDSFKKAMGLVFDRNSNVYEQINQTMLNNLEINLHMDGEILLFAVDPKQNSKGIGTRLLNELENQYSGKQIYLFTDSNCSYQFYQHRGFNQADARRMVEPGRNNGDKMTCFLFNKQL</sequence>
<feature type="domain" description="N-acetyltransferase" evidence="1">
    <location>
        <begin position="3"/>
        <end position="199"/>
    </location>
</feature>
<protein>
    <recommendedName>
        <fullName evidence="1">N-acetyltransferase domain-containing protein</fullName>
    </recommendedName>
</protein>
<dbReference type="GO" id="GO:0016747">
    <property type="term" value="F:acyltransferase activity, transferring groups other than amino-acyl groups"/>
    <property type="evidence" value="ECO:0007669"/>
    <property type="project" value="InterPro"/>
</dbReference>
<accession>A0A0R1J3N1</accession>
<comment type="caution">
    <text evidence="2">The sequence shown here is derived from an EMBL/GenBank/DDBJ whole genome shotgun (WGS) entry which is preliminary data.</text>
</comment>
<dbReference type="InterPro" id="IPR016181">
    <property type="entry name" value="Acyl_CoA_acyltransferase"/>
</dbReference>
<evidence type="ECO:0000259" key="1">
    <source>
        <dbReference type="PROSITE" id="PS51186"/>
    </source>
</evidence>
<evidence type="ECO:0000313" key="2">
    <source>
        <dbReference type="EMBL" id="KRK65759.1"/>
    </source>
</evidence>
<organism evidence="2 3">
    <name type="scientific">Companilactobacillus tucceti DSM 20183</name>
    <dbReference type="NCBI Taxonomy" id="1423811"/>
    <lineage>
        <taxon>Bacteria</taxon>
        <taxon>Bacillati</taxon>
        <taxon>Bacillota</taxon>
        <taxon>Bacilli</taxon>
        <taxon>Lactobacillales</taxon>
        <taxon>Lactobacillaceae</taxon>
        <taxon>Companilactobacillus</taxon>
    </lineage>
</organism>
<dbReference type="Gene3D" id="3.40.630.30">
    <property type="match status" value="1"/>
</dbReference>
<dbReference type="Pfam" id="PF13508">
    <property type="entry name" value="Acetyltransf_7"/>
    <property type="match status" value="1"/>
</dbReference>
<dbReference type="InterPro" id="IPR000182">
    <property type="entry name" value="GNAT_dom"/>
</dbReference>
<dbReference type="PATRIC" id="fig|1423811.3.peg.203"/>
<dbReference type="AlphaFoldDB" id="A0A0R1J3N1"/>
<dbReference type="EMBL" id="AZDG01000001">
    <property type="protein sequence ID" value="KRK65759.1"/>
    <property type="molecule type" value="Genomic_DNA"/>
</dbReference>
<dbReference type="CDD" id="cd04301">
    <property type="entry name" value="NAT_SF"/>
    <property type="match status" value="1"/>
</dbReference>
<reference evidence="2 3" key="1">
    <citation type="journal article" date="2015" name="Genome Announc.">
        <title>Expanding the biotechnology potential of lactobacilli through comparative genomics of 213 strains and associated genera.</title>
        <authorList>
            <person name="Sun Z."/>
            <person name="Harris H.M."/>
            <person name="McCann A."/>
            <person name="Guo C."/>
            <person name="Argimon S."/>
            <person name="Zhang W."/>
            <person name="Yang X."/>
            <person name="Jeffery I.B."/>
            <person name="Cooney J.C."/>
            <person name="Kagawa T.F."/>
            <person name="Liu W."/>
            <person name="Song Y."/>
            <person name="Salvetti E."/>
            <person name="Wrobel A."/>
            <person name="Rasinkangas P."/>
            <person name="Parkhill J."/>
            <person name="Rea M.C."/>
            <person name="O'Sullivan O."/>
            <person name="Ritari J."/>
            <person name="Douillard F.P."/>
            <person name="Paul Ross R."/>
            <person name="Yang R."/>
            <person name="Briner A.E."/>
            <person name="Felis G.E."/>
            <person name="de Vos W.M."/>
            <person name="Barrangou R."/>
            <person name="Klaenhammer T.R."/>
            <person name="Caufield P.W."/>
            <person name="Cui Y."/>
            <person name="Zhang H."/>
            <person name="O'Toole P.W."/>
        </authorList>
    </citation>
    <scope>NUCLEOTIDE SEQUENCE [LARGE SCALE GENOMIC DNA]</scope>
    <source>
        <strain evidence="2 3">DSM 20183</strain>
    </source>
</reference>
<keyword evidence="3" id="KW-1185">Reference proteome</keyword>
<gene>
    <name evidence="2" type="ORF">FC72_GL000204</name>
</gene>
<dbReference type="RefSeq" id="WP_057763846.1">
    <property type="nucleotide sequence ID" value="NZ_AZDG01000001.1"/>
</dbReference>
<name>A0A0R1J3N1_9LACO</name>
<dbReference type="STRING" id="1423811.FC72_GL000204"/>